<proteinExistence type="inferred from homology"/>
<feature type="non-terminal residue" evidence="10">
    <location>
        <position position="173"/>
    </location>
</feature>
<dbReference type="GO" id="GO:0005524">
    <property type="term" value="F:ATP binding"/>
    <property type="evidence" value="ECO:0007669"/>
    <property type="project" value="UniProtKB-KW"/>
</dbReference>
<feature type="non-terminal residue" evidence="10">
    <location>
        <position position="1"/>
    </location>
</feature>
<dbReference type="InterPro" id="IPR006203">
    <property type="entry name" value="GHMP_knse_ATP-bd_CS"/>
</dbReference>
<dbReference type="GO" id="GO:0006695">
    <property type="term" value="P:cholesterol biosynthetic process"/>
    <property type="evidence" value="ECO:0007669"/>
    <property type="project" value="TreeGrafter"/>
</dbReference>
<dbReference type="PANTHER" id="PTHR43290">
    <property type="entry name" value="MEVALONATE KINASE"/>
    <property type="match status" value="1"/>
</dbReference>
<gene>
    <name evidence="10" type="ORF">GSTENG00001259001</name>
</gene>
<dbReference type="InterPro" id="IPR006204">
    <property type="entry name" value="GHMP_kinase_N_dom"/>
</dbReference>
<dbReference type="EMBL" id="CAAE01003891">
    <property type="protein sequence ID" value="CAF88123.1"/>
    <property type="molecule type" value="Genomic_DNA"/>
</dbReference>
<comment type="caution">
    <text evidence="10">The sequence shown here is derived from an EMBL/GenBank/DDBJ whole genome shotgun (WGS) entry which is preliminary data.</text>
</comment>
<keyword evidence="4" id="KW-0808">Transferase</keyword>
<protein>
    <recommendedName>
        <fullName evidence="3">mevalonate kinase</fullName>
        <ecNumber evidence="3">2.7.1.36</ecNumber>
    </recommendedName>
</protein>
<keyword evidence="6" id="KW-0418">Kinase</keyword>
<name>Q4TG59_TETNG</name>
<sequence length="173" mass="18199">IYVSAPGKAILHGEHAVVHGKVTSNKAKMALAVSLNLRSYLRLEATSTGTVGVNLPNIDTFLHWNLSELKQFAPSVSGNEQLTLGAAQLTVSVWSELPTGAGLGSSAAYTVCLAAALLCASGAISSPLKEWEHTARWCQEELELINSWAFQGEMIIHGNPSGVDNAVGTWGGS</sequence>
<dbReference type="UniPathway" id="UPA00057">
    <property type="reaction ID" value="UER00098"/>
</dbReference>
<comment type="pathway">
    <text evidence="8">Isoprenoid biosynthesis; isopentenyl diphosphate biosynthesis via mevalonate pathway; isopentenyl diphosphate from (R)-mevalonate: step 1/3.</text>
</comment>
<evidence type="ECO:0000259" key="9">
    <source>
        <dbReference type="Pfam" id="PF00288"/>
    </source>
</evidence>
<dbReference type="OrthoDB" id="1652964at2759"/>
<evidence type="ECO:0000313" key="10">
    <source>
        <dbReference type="EMBL" id="CAF88123.1"/>
    </source>
</evidence>
<dbReference type="Pfam" id="PF00288">
    <property type="entry name" value="GHMP_kinases_N"/>
    <property type="match status" value="1"/>
</dbReference>
<evidence type="ECO:0000256" key="4">
    <source>
        <dbReference type="ARBA" id="ARBA00022679"/>
    </source>
</evidence>
<dbReference type="PRINTS" id="PR00959">
    <property type="entry name" value="MEVGALKINASE"/>
</dbReference>
<accession>Q4TG59</accession>
<dbReference type="GO" id="GO:0005829">
    <property type="term" value="C:cytosol"/>
    <property type="evidence" value="ECO:0007669"/>
    <property type="project" value="TreeGrafter"/>
</dbReference>
<dbReference type="PROSITE" id="PS00627">
    <property type="entry name" value="GHMP_KINASES_ATP"/>
    <property type="match status" value="1"/>
</dbReference>
<keyword evidence="5" id="KW-0547">Nucleotide-binding</keyword>
<dbReference type="Gene3D" id="3.30.230.10">
    <property type="match status" value="2"/>
</dbReference>
<dbReference type="InterPro" id="IPR006205">
    <property type="entry name" value="Mev_gal_kin"/>
</dbReference>
<dbReference type="SUPFAM" id="SSF54211">
    <property type="entry name" value="Ribosomal protein S5 domain 2-like"/>
    <property type="match status" value="1"/>
</dbReference>
<keyword evidence="7" id="KW-0067">ATP-binding</keyword>
<evidence type="ECO:0000256" key="1">
    <source>
        <dbReference type="ARBA" id="ARBA00004496"/>
    </source>
</evidence>
<evidence type="ECO:0000256" key="8">
    <source>
        <dbReference type="ARBA" id="ARBA00029438"/>
    </source>
</evidence>
<comment type="subcellular location">
    <subcellularLocation>
        <location evidence="1">Cytoplasm</location>
    </subcellularLocation>
</comment>
<feature type="domain" description="GHMP kinase N-terminal" evidence="9">
    <location>
        <begin position="85"/>
        <end position="167"/>
    </location>
</feature>
<evidence type="ECO:0000256" key="6">
    <source>
        <dbReference type="ARBA" id="ARBA00022777"/>
    </source>
</evidence>
<evidence type="ECO:0000256" key="2">
    <source>
        <dbReference type="ARBA" id="ARBA00006495"/>
    </source>
</evidence>
<dbReference type="PANTHER" id="PTHR43290:SF2">
    <property type="entry name" value="MEVALONATE KINASE"/>
    <property type="match status" value="1"/>
</dbReference>
<evidence type="ECO:0000256" key="3">
    <source>
        <dbReference type="ARBA" id="ARBA00012103"/>
    </source>
</evidence>
<dbReference type="EC" id="2.7.1.36" evidence="3"/>
<dbReference type="InterPro" id="IPR020568">
    <property type="entry name" value="Ribosomal_Su5_D2-typ_SF"/>
</dbReference>
<reference evidence="10" key="1">
    <citation type="journal article" date="2004" name="Nature">
        <title>Genome duplication in the teleost fish Tetraodon nigroviridis reveals the early vertebrate proto-karyotype.</title>
        <authorList>
            <person name="Jaillon O."/>
            <person name="Aury J.-M."/>
            <person name="Brunet F."/>
            <person name="Petit J.-L."/>
            <person name="Stange-Thomann N."/>
            <person name="Mauceli E."/>
            <person name="Bouneau L."/>
            <person name="Fischer C."/>
            <person name="Ozouf-Costaz C."/>
            <person name="Bernot A."/>
            <person name="Nicaud S."/>
            <person name="Jaffe D."/>
            <person name="Fisher S."/>
            <person name="Lutfalla G."/>
            <person name="Dossat C."/>
            <person name="Segurens B."/>
            <person name="Dasilva C."/>
            <person name="Salanoubat M."/>
            <person name="Levy M."/>
            <person name="Boudet N."/>
            <person name="Castellano S."/>
            <person name="Anthouard V."/>
            <person name="Jubin C."/>
            <person name="Castelli V."/>
            <person name="Katinka M."/>
            <person name="Vacherie B."/>
            <person name="Biemont C."/>
            <person name="Skalli Z."/>
            <person name="Cattolico L."/>
            <person name="Poulain J."/>
            <person name="De Berardinis V."/>
            <person name="Cruaud C."/>
            <person name="Duprat S."/>
            <person name="Brottier P."/>
            <person name="Coutanceau J.-P."/>
            <person name="Gouzy J."/>
            <person name="Parra G."/>
            <person name="Lardier G."/>
            <person name="Chapple C."/>
            <person name="McKernan K.J."/>
            <person name="McEwan P."/>
            <person name="Bosak S."/>
            <person name="Kellis M."/>
            <person name="Volff J.-N."/>
            <person name="Guigo R."/>
            <person name="Zody M.C."/>
            <person name="Mesirov J."/>
            <person name="Lindblad-Toh K."/>
            <person name="Birren B."/>
            <person name="Nusbaum C."/>
            <person name="Kahn D."/>
            <person name="Robinson-Rechavi M."/>
            <person name="Laudet V."/>
            <person name="Schachter V."/>
            <person name="Quetier F."/>
            <person name="Saurin W."/>
            <person name="Scarpelli C."/>
            <person name="Wincker P."/>
            <person name="Lander E.S."/>
            <person name="Weissenbach J."/>
            <person name="Roest Crollius H."/>
        </authorList>
    </citation>
    <scope>NUCLEOTIDE SEQUENCE [LARGE SCALE GENOMIC DNA]</scope>
</reference>
<dbReference type="GO" id="GO:0004496">
    <property type="term" value="F:mevalonate kinase activity"/>
    <property type="evidence" value="ECO:0007669"/>
    <property type="project" value="UniProtKB-EC"/>
</dbReference>
<dbReference type="KEGG" id="tng:GSTEN00001259G001"/>
<comment type="similarity">
    <text evidence="2">Belongs to the GHMP kinase family. Mevalonate kinase subfamily.</text>
</comment>
<organism evidence="10">
    <name type="scientific">Tetraodon nigroviridis</name>
    <name type="common">Spotted green pufferfish</name>
    <name type="synonym">Chelonodon nigroviridis</name>
    <dbReference type="NCBI Taxonomy" id="99883"/>
    <lineage>
        <taxon>Eukaryota</taxon>
        <taxon>Metazoa</taxon>
        <taxon>Chordata</taxon>
        <taxon>Craniata</taxon>
        <taxon>Vertebrata</taxon>
        <taxon>Euteleostomi</taxon>
        <taxon>Actinopterygii</taxon>
        <taxon>Neopterygii</taxon>
        <taxon>Teleostei</taxon>
        <taxon>Neoteleostei</taxon>
        <taxon>Acanthomorphata</taxon>
        <taxon>Eupercaria</taxon>
        <taxon>Tetraodontiformes</taxon>
        <taxon>Tetradontoidea</taxon>
        <taxon>Tetraodontidae</taxon>
        <taxon>Tetraodon</taxon>
    </lineage>
</organism>
<dbReference type="GO" id="GO:0019287">
    <property type="term" value="P:isopentenyl diphosphate biosynthetic process, mevalonate pathway"/>
    <property type="evidence" value="ECO:0007669"/>
    <property type="project" value="UniProtKB-UniPathway"/>
</dbReference>
<dbReference type="AlphaFoldDB" id="Q4TG59"/>
<reference evidence="10" key="2">
    <citation type="submission" date="2004-02" db="EMBL/GenBank/DDBJ databases">
        <authorList>
            <consortium name="Genoscope"/>
            <consortium name="Whitehead Institute Centre for Genome Research"/>
        </authorList>
    </citation>
    <scope>NUCLEOTIDE SEQUENCE</scope>
</reference>
<dbReference type="InterPro" id="IPR014721">
    <property type="entry name" value="Ribsml_uS5_D2-typ_fold_subgr"/>
</dbReference>
<evidence type="ECO:0000256" key="5">
    <source>
        <dbReference type="ARBA" id="ARBA00022741"/>
    </source>
</evidence>
<evidence type="ECO:0000256" key="7">
    <source>
        <dbReference type="ARBA" id="ARBA00022840"/>
    </source>
</evidence>